<reference evidence="2" key="1">
    <citation type="submission" date="2016-04" db="EMBL/GenBank/DDBJ databases">
        <title>Cephalotus genome sequencing.</title>
        <authorList>
            <person name="Fukushima K."/>
            <person name="Hasebe M."/>
            <person name="Fang X."/>
        </authorList>
    </citation>
    <scope>NUCLEOTIDE SEQUENCE [LARGE SCALE GENOMIC DNA]</scope>
    <source>
        <strain evidence="2">cv. St1</strain>
    </source>
</reference>
<dbReference type="OrthoDB" id="1194658at2759"/>
<dbReference type="Proteomes" id="UP000187406">
    <property type="component" value="Unassembled WGS sequence"/>
</dbReference>
<name>A0A1Q3D1Y7_CEPFO</name>
<proteinExistence type="predicted"/>
<dbReference type="AlphaFoldDB" id="A0A1Q3D1Y7"/>
<dbReference type="InParanoid" id="A0A1Q3D1Y7"/>
<dbReference type="STRING" id="3775.A0A1Q3D1Y7"/>
<comment type="caution">
    <text evidence="1">The sequence shown here is derived from an EMBL/GenBank/DDBJ whole genome shotgun (WGS) entry which is preliminary data.</text>
</comment>
<sequence length="155" mass="17543">MVQPLTSSLKASNVGSIKAIFSSWIKYNFGIPADEKNGFPDFEKGKSYNPKLNLAAFICFWLSKYVFLGQPVDGVNISFFLLVIKIANGQRFPLAHLFVGSLFKRLDLYKKSMEASLGCNSVLCFVDIISLRVFLWDHYKGYAPKVVNRKVDFRA</sequence>
<dbReference type="EMBL" id="BDDD01003939">
    <property type="protein sequence ID" value="GAV86526.1"/>
    <property type="molecule type" value="Genomic_DNA"/>
</dbReference>
<evidence type="ECO:0000313" key="1">
    <source>
        <dbReference type="EMBL" id="GAV86526.1"/>
    </source>
</evidence>
<evidence type="ECO:0000313" key="2">
    <source>
        <dbReference type="Proteomes" id="UP000187406"/>
    </source>
</evidence>
<organism evidence="1 2">
    <name type="scientific">Cephalotus follicularis</name>
    <name type="common">Albany pitcher plant</name>
    <dbReference type="NCBI Taxonomy" id="3775"/>
    <lineage>
        <taxon>Eukaryota</taxon>
        <taxon>Viridiplantae</taxon>
        <taxon>Streptophyta</taxon>
        <taxon>Embryophyta</taxon>
        <taxon>Tracheophyta</taxon>
        <taxon>Spermatophyta</taxon>
        <taxon>Magnoliopsida</taxon>
        <taxon>eudicotyledons</taxon>
        <taxon>Gunneridae</taxon>
        <taxon>Pentapetalae</taxon>
        <taxon>rosids</taxon>
        <taxon>fabids</taxon>
        <taxon>Oxalidales</taxon>
        <taxon>Cephalotaceae</taxon>
        <taxon>Cephalotus</taxon>
    </lineage>
</organism>
<gene>
    <name evidence="1" type="ORF">CFOL_v3_29956</name>
</gene>
<accession>A0A1Q3D1Y7</accession>
<protein>
    <submittedName>
        <fullName evidence="1">PMD domain-containing protein</fullName>
    </submittedName>
</protein>
<keyword evidence="2" id="KW-1185">Reference proteome</keyword>